<organism evidence="6">
    <name type="scientific">bioreactor metagenome</name>
    <dbReference type="NCBI Taxonomy" id="1076179"/>
    <lineage>
        <taxon>unclassified sequences</taxon>
        <taxon>metagenomes</taxon>
        <taxon>ecological metagenomes</taxon>
    </lineage>
</organism>
<dbReference type="InterPro" id="IPR045076">
    <property type="entry name" value="MutS"/>
</dbReference>
<dbReference type="GO" id="GO:0030983">
    <property type="term" value="F:mismatched DNA binding"/>
    <property type="evidence" value="ECO:0007669"/>
    <property type="project" value="InterPro"/>
</dbReference>
<keyword evidence="3" id="KW-0238">DNA-binding</keyword>
<dbReference type="InterPro" id="IPR027417">
    <property type="entry name" value="P-loop_NTPase"/>
</dbReference>
<keyword evidence="2" id="KW-0067">ATP-binding</keyword>
<dbReference type="InterPro" id="IPR000432">
    <property type="entry name" value="DNA_mismatch_repair_MutS_C"/>
</dbReference>
<dbReference type="SUPFAM" id="SSF48334">
    <property type="entry name" value="DNA repair protein MutS, domain III"/>
    <property type="match status" value="1"/>
</dbReference>
<evidence type="ECO:0000256" key="4">
    <source>
        <dbReference type="SAM" id="Phobius"/>
    </source>
</evidence>
<dbReference type="GO" id="GO:0005524">
    <property type="term" value="F:ATP binding"/>
    <property type="evidence" value="ECO:0007669"/>
    <property type="project" value="UniProtKB-KW"/>
</dbReference>
<feature type="domain" description="DNA mismatch repair proteins mutS family" evidence="5">
    <location>
        <begin position="391"/>
        <end position="577"/>
    </location>
</feature>
<proteinExistence type="predicted"/>
<dbReference type="SUPFAM" id="SSF52540">
    <property type="entry name" value="P-loop containing nucleoside triphosphate hydrolases"/>
    <property type="match status" value="1"/>
</dbReference>
<keyword evidence="4" id="KW-0812">Transmembrane</keyword>
<evidence type="ECO:0000259" key="5">
    <source>
        <dbReference type="SMART" id="SM00534"/>
    </source>
</evidence>
<feature type="transmembrane region" description="Helical" evidence="4">
    <location>
        <begin position="7"/>
        <end position="30"/>
    </location>
</feature>
<feature type="transmembrane region" description="Helical" evidence="4">
    <location>
        <begin position="36"/>
        <end position="56"/>
    </location>
</feature>
<evidence type="ECO:0000256" key="3">
    <source>
        <dbReference type="ARBA" id="ARBA00023125"/>
    </source>
</evidence>
<evidence type="ECO:0000256" key="2">
    <source>
        <dbReference type="ARBA" id="ARBA00022840"/>
    </source>
</evidence>
<sequence length="584" mass="67100">MRKKAQFCKVVSQVLIGFTFIGGVATYAILDKEISSLNYYFTGMAALISAILAYYFHKKNKRLNNIIFLKENWPNTIKRKVNLEYIKKYFTLTNEEKKNTYFVDDQTWTDLDMDDVFLKIDNSITTPGQHVLYSVLRNPLFKEDELRERNAVIEYFQNNTTERENLQVSLLGLGIQRQGDILELFNHEKVDTRFKFVYDILGIIPLVILPFYFVYGLQILLPLMIIYLINSYIQYKVGNNIVDGVNSIAYLGRLIAVSKDIAKGNNEVLKSFVAEISLNLKEIKDIDKHSDIIGRVEGLDVLGDYVSILFLAKLRSYYKAIHKIYDYNENIKKIYRVVGEIDSLISIAAYRERIKNYSTPKFEEDHRELILKEAVHPLIDEAVPNSINLDKSGIILTGSNMSGKSTFLRTVALNALLAQTIYTTLAKEYRGNFFKILTSLSPEDSVKNGKSYYLGEAEALLRILNSFEEKVPTLTMIDEIFRGTNPVERISASEEILKYISRKNALALVATHDLELTEIANDNYDCYYFSEDVDDKEGLKFDYTIKLGVSPTRNAIKLLKYIGYPEEIINGANERINMLMKKEV</sequence>
<dbReference type="PANTHER" id="PTHR11361">
    <property type="entry name" value="DNA MISMATCH REPAIR PROTEIN MUTS FAMILY MEMBER"/>
    <property type="match status" value="1"/>
</dbReference>
<dbReference type="GO" id="GO:0006298">
    <property type="term" value="P:mismatch repair"/>
    <property type="evidence" value="ECO:0007669"/>
    <property type="project" value="InterPro"/>
</dbReference>
<gene>
    <name evidence="6" type="primary">mutS_29</name>
    <name evidence="6" type="ORF">SDC9_67489</name>
</gene>
<name>A0A644XXQ7_9ZZZZ</name>
<dbReference type="Gene3D" id="1.10.1420.10">
    <property type="match status" value="1"/>
</dbReference>
<keyword evidence="1" id="KW-0547">Nucleotide-binding</keyword>
<evidence type="ECO:0000256" key="1">
    <source>
        <dbReference type="ARBA" id="ARBA00022741"/>
    </source>
</evidence>
<protein>
    <submittedName>
        <fullName evidence="6">DNA mismatch repair protein MutS</fullName>
    </submittedName>
</protein>
<reference evidence="6" key="1">
    <citation type="submission" date="2019-08" db="EMBL/GenBank/DDBJ databases">
        <authorList>
            <person name="Kucharzyk K."/>
            <person name="Murdoch R.W."/>
            <person name="Higgins S."/>
            <person name="Loffler F."/>
        </authorList>
    </citation>
    <scope>NUCLEOTIDE SEQUENCE</scope>
</reference>
<dbReference type="Pfam" id="PF00488">
    <property type="entry name" value="MutS_V"/>
    <property type="match status" value="1"/>
</dbReference>
<comment type="caution">
    <text evidence="6">The sequence shown here is derived from an EMBL/GenBank/DDBJ whole genome shotgun (WGS) entry which is preliminary data.</text>
</comment>
<dbReference type="EMBL" id="VSSQ01003510">
    <property type="protein sequence ID" value="MPM21046.1"/>
    <property type="molecule type" value="Genomic_DNA"/>
</dbReference>
<keyword evidence="4" id="KW-0472">Membrane</keyword>
<accession>A0A644XXQ7</accession>
<dbReference type="AlphaFoldDB" id="A0A644XXQ7"/>
<dbReference type="PANTHER" id="PTHR11361:SF152">
    <property type="entry name" value="DNA MISMATCH REPAIR PROTEIN"/>
    <property type="match status" value="1"/>
</dbReference>
<dbReference type="InterPro" id="IPR036187">
    <property type="entry name" value="DNA_mismatch_repair_MutS_sf"/>
</dbReference>
<feature type="transmembrane region" description="Helical" evidence="4">
    <location>
        <begin position="196"/>
        <end position="229"/>
    </location>
</feature>
<dbReference type="Gene3D" id="3.40.50.300">
    <property type="entry name" value="P-loop containing nucleotide triphosphate hydrolases"/>
    <property type="match status" value="1"/>
</dbReference>
<evidence type="ECO:0000313" key="6">
    <source>
        <dbReference type="EMBL" id="MPM21046.1"/>
    </source>
</evidence>
<dbReference type="GO" id="GO:0005829">
    <property type="term" value="C:cytosol"/>
    <property type="evidence" value="ECO:0007669"/>
    <property type="project" value="TreeGrafter"/>
</dbReference>
<keyword evidence="4" id="KW-1133">Transmembrane helix</keyword>
<dbReference type="SMART" id="SM00534">
    <property type="entry name" value="MUTSac"/>
    <property type="match status" value="1"/>
</dbReference>
<dbReference type="GO" id="GO:0140664">
    <property type="term" value="F:ATP-dependent DNA damage sensor activity"/>
    <property type="evidence" value="ECO:0007669"/>
    <property type="project" value="InterPro"/>
</dbReference>